<dbReference type="EMBL" id="AMCI01003811">
    <property type="protein sequence ID" value="EJW99423.1"/>
    <property type="molecule type" value="Genomic_DNA"/>
</dbReference>
<comment type="caution">
    <text evidence="2">The sequence shown here is derived from an EMBL/GenBank/DDBJ whole genome shotgun (WGS) entry which is preliminary data.</text>
</comment>
<evidence type="ECO:0000313" key="2">
    <source>
        <dbReference type="EMBL" id="EJW99423.1"/>
    </source>
</evidence>
<name>J9FXY9_9ZZZZ</name>
<sequence>MLLGMTIRIRRFSAFSRVVGVVLLVPWYIFQSGFSV</sequence>
<feature type="transmembrane region" description="Helical" evidence="1">
    <location>
        <begin position="12"/>
        <end position="30"/>
    </location>
</feature>
<evidence type="ECO:0000256" key="1">
    <source>
        <dbReference type="SAM" id="Phobius"/>
    </source>
</evidence>
<dbReference type="AlphaFoldDB" id="J9FXY9"/>
<protein>
    <submittedName>
        <fullName evidence="2">Uncharacterized protein</fullName>
    </submittedName>
</protein>
<proteinExistence type="predicted"/>
<keyword evidence="1" id="KW-0812">Transmembrane</keyword>
<reference evidence="2" key="1">
    <citation type="journal article" date="2012" name="PLoS ONE">
        <title>Gene sets for utilization of primary and secondary nutrition supplies in the distal gut of endangered iberian lynx.</title>
        <authorList>
            <person name="Alcaide M."/>
            <person name="Messina E."/>
            <person name="Richter M."/>
            <person name="Bargiela R."/>
            <person name="Peplies J."/>
            <person name="Huws S.A."/>
            <person name="Newbold C.J."/>
            <person name="Golyshin P.N."/>
            <person name="Simon M.A."/>
            <person name="Lopez G."/>
            <person name="Yakimov M.M."/>
            <person name="Ferrer M."/>
        </authorList>
    </citation>
    <scope>NUCLEOTIDE SEQUENCE</scope>
</reference>
<organism evidence="2">
    <name type="scientific">gut metagenome</name>
    <dbReference type="NCBI Taxonomy" id="749906"/>
    <lineage>
        <taxon>unclassified sequences</taxon>
        <taxon>metagenomes</taxon>
        <taxon>organismal metagenomes</taxon>
    </lineage>
</organism>
<keyword evidence="1" id="KW-1133">Transmembrane helix</keyword>
<gene>
    <name evidence="2" type="ORF">EVA_12469</name>
</gene>
<accession>J9FXY9</accession>
<keyword evidence="1" id="KW-0472">Membrane</keyword>